<feature type="domain" description="Tc1-like transposase DDE" evidence="1">
    <location>
        <begin position="202"/>
        <end position="314"/>
    </location>
</feature>
<accession>A0A2W4TN95</accession>
<gene>
    <name evidence="2" type="ORF">DCF25_20790</name>
</gene>
<dbReference type="Gene3D" id="3.30.420.10">
    <property type="entry name" value="Ribonuclease H-like superfamily/Ribonuclease H"/>
    <property type="match status" value="1"/>
</dbReference>
<reference evidence="2 3" key="2">
    <citation type="submission" date="2018-06" db="EMBL/GenBank/DDBJ databases">
        <title>Metagenomic assembly of (sub)arctic Cyanobacteria and their associated microbiome from non-axenic cultures.</title>
        <authorList>
            <person name="Baurain D."/>
        </authorList>
    </citation>
    <scope>NUCLEOTIDE SEQUENCE [LARGE SCALE GENOMIC DNA]</scope>
    <source>
        <strain evidence="2">ULC129bin1</strain>
    </source>
</reference>
<dbReference type="Pfam" id="PF13358">
    <property type="entry name" value="DDE_3"/>
    <property type="match status" value="1"/>
</dbReference>
<reference evidence="3" key="1">
    <citation type="submission" date="2018-04" db="EMBL/GenBank/DDBJ databases">
        <authorList>
            <person name="Cornet L."/>
        </authorList>
    </citation>
    <scope>NUCLEOTIDE SEQUENCE [LARGE SCALE GENOMIC DNA]</scope>
</reference>
<dbReference type="SUPFAM" id="SSF46689">
    <property type="entry name" value="Homeodomain-like"/>
    <property type="match status" value="1"/>
</dbReference>
<dbReference type="InterPro" id="IPR009057">
    <property type="entry name" value="Homeodomain-like_sf"/>
</dbReference>
<dbReference type="InterPro" id="IPR036397">
    <property type="entry name" value="RNaseH_sf"/>
</dbReference>
<evidence type="ECO:0000259" key="1">
    <source>
        <dbReference type="Pfam" id="PF13358"/>
    </source>
</evidence>
<name>A0A2W4TN95_9CYAN</name>
<dbReference type="InterPro" id="IPR047655">
    <property type="entry name" value="Transpos_IS630-like"/>
</dbReference>
<dbReference type="InterPro" id="IPR038717">
    <property type="entry name" value="Tc1-like_DDE_dom"/>
</dbReference>
<organism evidence="2 3">
    <name type="scientific">Leptolyngbya foveolarum</name>
    <dbReference type="NCBI Taxonomy" id="47253"/>
    <lineage>
        <taxon>Bacteria</taxon>
        <taxon>Bacillati</taxon>
        <taxon>Cyanobacteriota</taxon>
        <taxon>Cyanophyceae</taxon>
        <taxon>Leptolyngbyales</taxon>
        <taxon>Leptolyngbyaceae</taxon>
        <taxon>Leptolyngbya group</taxon>
        <taxon>Leptolyngbya</taxon>
    </lineage>
</organism>
<sequence>MIRLEFSESDITALEYGRYHHPHPHVQRKMEVLYLKSQGLSHQEIRRLCRISSKTTLVTYLREYEAGGIAALKQLNFKGSPSELNQHIPGLKAHFEAHPPRTSAEAQAEIERITGIKRSPTQIKAFLKRIGLKPRKVGYVPGKAATPEKMAEQDSFQAEELEPRLAEAHAGKRAVFLWMLPMSVHRAYLGFLWCFTRIFIASPSGRKRFNVLGVVNAITKEVITVTNESYINAESICLMRLKLNALRLDVPITVVLDNARYQKCQLMFGLAKALNIELLSLPSYSPHLNLIERLWKFVRNQCLYSKYYANFDDFKNAIETCIEQANTTHKSSLETLLTLNFQSFRKVQISGV</sequence>
<evidence type="ECO:0000313" key="3">
    <source>
        <dbReference type="Proteomes" id="UP000249354"/>
    </source>
</evidence>
<comment type="caution">
    <text evidence="2">The sequence shown here is derived from an EMBL/GenBank/DDBJ whole genome shotgun (WGS) entry which is preliminary data.</text>
</comment>
<dbReference type="AlphaFoldDB" id="A0A2W4TN95"/>
<dbReference type="Proteomes" id="UP000249354">
    <property type="component" value="Unassembled WGS sequence"/>
</dbReference>
<evidence type="ECO:0000313" key="2">
    <source>
        <dbReference type="EMBL" id="PZO10293.1"/>
    </source>
</evidence>
<dbReference type="NCBIfam" id="NF033545">
    <property type="entry name" value="transpos_IS630"/>
    <property type="match status" value="1"/>
</dbReference>
<proteinExistence type="predicted"/>
<dbReference type="SUPFAM" id="SSF53098">
    <property type="entry name" value="Ribonuclease H-like"/>
    <property type="match status" value="1"/>
</dbReference>
<dbReference type="EMBL" id="QBMC01000222">
    <property type="protein sequence ID" value="PZO10293.1"/>
    <property type="molecule type" value="Genomic_DNA"/>
</dbReference>
<dbReference type="GO" id="GO:0003676">
    <property type="term" value="F:nucleic acid binding"/>
    <property type="evidence" value="ECO:0007669"/>
    <property type="project" value="InterPro"/>
</dbReference>
<protein>
    <submittedName>
        <fullName evidence="2">IS630 family transposase</fullName>
    </submittedName>
</protein>
<dbReference type="InterPro" id="IPR012337">
    <property type="entry name" value="RNaseH-like_sf"/>
</dbReference>